<evidence type="ECO:0000256" key="1">
    <source>
        <dbReference type="ARBA" id="ARBA00005614"/>
    </source>
</evidence>
<evidence type="ECO:0000256" key="2">
    <source>
        <dbReference type="ARBA" id="ARBA00012150"/>
    </source>
</evidence>
<comment type="caution">
    <text evidence="7">The sequence shown here is derived from an EMBL/GenBank/DDBJ whole genome shotgun (WGS) entry which is preliminary data.</text>
</comment>
<protein>
    <recommendedName>
        <fullName evidence="2 4">acylphosphatase</fullName>
        <ecNumber evidence="2 4">3.6.1.7</ecNumber>
    </recommendedName>
</protein>
<reference evidence="7 8" key="1">
    <citation type="submission" date="2018-02" db="EMBL/GenBank/DDBJ databases">
        <title>Comparative genomes isolates from brazilian mangrove.</title>
        <authorList>
            <person name="Araujo J.E."/>
            <person name="Taketani R.G."/>
            <person name="Silva M.C.P."/>
            <person name="Loureco M.V."/>
            <person name="Andreote F.D."/>
        </authorList>
    </citation>
    <scope>NUCLEOTIDE SEQUENCE [LARGE SCALE GENOMIC DNA]</scope>
    <source>
        <strain evidence="7 8">Hex-1 MGV</strain>
    </source>
</reference>
<dbReference type="Pfam" id="PF00708">
    <property type="entry name" value="Acylphosphatase"/>
    <property type="match status" value="1"/>
</dbReference>
<dbReference type="InterPro" id="IPR017968">
    <property type="entry name" value="Acylphosphatase_CS"/>
</dbReference>
<keyword evidence="4" id="KW-0378">Hydrolase</keyword>
<evidence type="ECO:0000313" key="8">
    <source>
        <dbReference type="Proteomes" id="UP000238322"/>
    </source>
</evidence>
<dbReference type="InterPro" id="IPR020456">
    <property type="entry name" value="Acylphosphatase"/>
</dbReference>
<accession>A0A2S8FBV9</accession>
<evidence type="ECO:0000313" key="7">
    <source>
        <dbReference type="EMBL" id="PQO29645.1"/>
    </source>
</evidence>
<dbReference type="RefSeq" id="WP_105332839.1">
    <property type="nucleotide sequence ID" value="NZ_PUHY01000015.1"/>
</dbReference>
<comment type="similarity">
    <text evidence="1 5">Belongs to the acylphosphatase family.</text>
</comment>
<dbReference type="InterPro" id="IPR001792">
    <property type="entry name" value="Acylphosphatase-like_dom"/>
</dbReference>
<dbReference type="Proteomes" id="UP000238322">
    <property type="component" value="Unassembled WGS sequence"/>
</dbReference>
<dbReference type="InterPro" id="IPR036046">
    <property type="entry name" value="Acylphosphatase-like_dom_sf"/>
</dbReference>
<dbReference type="PROSITE" id="PS00151">
    <property type="entry name" value="ACYLPHOSPHATASE_2"/>
    <property type="match status" value="1"/>
</dbReference>
<dbReference type="PANTHER" id="PTHR47268">
    <property type="entry name" value="ACYLPHOSPHATASE"/>
    <property type="match status" value="1"/>
</dbReference>
<name>A0A2S8FBV9_9BACT</name>
<feature type="active site" evidence="4">
    <location>
        <position position="22"/>
    </location>
</feature>
<comment type="catalytic activity">
    <reaction evidence="3 4">
        <text>an acyl phosphate + H2O = a carboxylate + phosphate + H(+)</text>
        <dbReference type="Rhea" id="RHEA:14965"/>
        <dbReference type="ChEBI" id="CHEBI:15377"/>
        <dbReference type="ChEBI" id="CHEBI:15378"/>
        <dbReference type="ChEBI" id="CHEBI:29067"/>
        <dbReference type="ChEBI" id="CHEBI:43474"/>
        <dbReference type="ChEBI" id="CHEBI:59918"/>
        <dbReference type="EC" id="3.6.1.7"/>
    </reaction>
</comment>
<feature type="active site" evidence="4">
    <location>
        <position position="40"/>
    </location>
</feature>
<dbReference type="PROSITE" id="PS51160">
    <property type="entry name" value="ACYLPHOSPHATASE_3"/>
    <property type="match status" value="1"/>
</dbReference>
<proteinExistence type="inferred from homology"/>
<dbReference type="SUPFAM" id="SSF54975">
    <property type="entry name" value="Acylphosphatase/BLUF domain-like"/>
    <property type="match status" value="1"/>
</dbReference>
<sequence>MTDESTQLHVVFSGQVQGVGFRQTTVQIARSHPITGWVKNLPSGNVELVAEGTKTACSEFLAAIRDRMFEYINDIDCQWQNASDEFEHFEIHY</sequence>
<dbReference type="PANTHER" id="PTHR47268:SF4">
    <property type="entry name" value="ACYLPHOSPHATASE"/>
    <property type="match status" value="1"/>
</dbReference>
<feature type="domain" description="Acylphosphatase-like" evidence="6">
    <location>
        <begin position="7"/>
        <end position="93"/>
    </location>
</feature>
<dbReference type="GO" id="GO:0003998">
    <property type="term" value="F:acylphosphatase activity"/>
    <property type="evidence" value="ECO:0007669"/>
    <property type="project" value="UniProtKB-EC"/>
</dbReference>
<evidence type="ECO:0000256" key="3">
    <source>
        <dbReference type="ARBA" id="ARBA00047645"/>
    </source>
</evidence>
<dbReference type="Gene3D" id="3.30.70.100">
    <property type="match status" value="1"/>
</dbReference>
<dbReference type="EC" id="3.6.1.7" evidence="2 4"/>
<dbReference type="OrthoDB" id="9808093at2"/>
<dbReference type="EMBL" id="PUHY01000015">
    <property type="protein sequence ID" value="PQO29645.1"/>
    <property type="molecule type" value="Genomic_DNA"/>
</dbReference>
<evidence type="ECO:0000259" key="6">
    <source>
        <dbReference type="PROSITE" id="PS51160"/>
    </source>
</evidence>
<evidence type="ECO:0000256" key="5">
    <source>
        <dbReference type="RuleBase" id="RU004168"/>
    </source>
</evidence>
<evidence type="ECO:0000256" key="4">
    <source>
        <dbReference type="PROSITE-ProRule" id="PRU00520"/>
    </source>
</evidence>
<dbReference type="AlphaFoldDB" id="A0A2S8FBV9"/>
<organism evidence="7 8">
    <name type="scientific">Blastopirellula marina</name>
    <dbReference type="NCBI Taxonomy" id="124"/>
    <lineage>
        <taxon>Bacteria</taxon>
        <taxon>Pseudomonadati</taxon>
        <taxon>Planctomycetota</taxon>
        <taxon>Planctomycetia</taxon>
        <taxon>Pirellulales</taxon>
        <taxon>Pirellulaceae</taxon>
        <taxon>Blastopirellula</taxon>
    </lineage>
</organism>
<gene>
    <name evidence="7" type="ORF">C5Y83_26695</name>
</gene>